<dbReference type="GO" id="GO:0005886">
    <property type="term" value="C:plasma membrane"/>
    <property type="evidence" value="ECO:0007669"/>
    <property type="project" value="UniProtKB-SubCell"/>
</dbReference>
<feature type="transmembrane region" description="Helical" evidence="8">
    <location>
        <begin position="109"/>
        <end position="129"/>
    </location>
</feature>
<dbReference type="InterPro" id="IPR018086">
    <property type="entry name" value="NADH_UbQ_OxRdtase_su1_CS"/>
</dbReference>
<comment type="catalytic activity">
    <reaction evidence="7">
        <text>a ubiquinone + NADH + 5 H(+)(in) = a ubiquinol + NAD(+) + 4 H(+)(out)</text>
        <dbReference type="Rhea" id="RHEA:29091"/>
        <dbReference type="Rhea" id="RHEA-COMP:9565"/>
        <dbReference type="Rhea" id="RHEA-COMP:9566"/>
        <dbReference type="ChEBI" id="CHEBI:15378"/>
        <dbReference type="ChEBI" id="CHEBI:16389"/>
        <dbReference type="ChEBI" id="CHEBI:17976"/>
        <dbReference type="ChEBI" id="CHEBI:57540"/>
        <dbReference type="ChEBI" id="CHEBI:57945"/>
        <dbReference type="EC" id="7.1.1.2"/>
    </reaction>
</comment>
<gene>
    <name evidence="9" type="primary">nad1</name>
</gene>
<feature type="transmembrane region" description="Helical" evidence="8">
    <location>
        <begin position="6"/>
        <end position="29"/>
    </location>
</feature>
<dbReference type="InterPro" id="IPR001694">
    <property type="entry name" value="NADH_UbQ_OxRdtase_su1/FPO"/>
</dbReference>
<feature type="transmembrane region" description="Helical" evidence="8">
    <location>
        <begin position="150"/>
        <end position="168"/>
    </location>
</feature>
<keyword evidence="7 9" id="KW-0496">Mitochondrion</keyword>
<evidence type="ECO:0000256" key="6">
    <source>
        <dbReference type="RuleBase" id="RU000471"/>
    </source>
</evidence>
<feature type="transmembrane region" description="Helical" evidence="8">
    <location>
        <begin position="305"/>
        <end position="324"/>
    </location>
</feature>
<evidence type="ECO:0000256" key="5">
    <source>
        <dbReference type="ARBA" id="ARBA00023136"/>
    </source>
</evidence>
<proteinExistence type="inferred from homology"/>
<name>A0A1B3TRF9_9MONI</name>
<comment type="similarity">
    <text evidence="2 6">Belongs to the complex I subunit 1 family.</text>
</comment>
<protein>
    <recommendedName>
        <fullName evidence="7">NADH-ubiquinone oxidoreductase chain 1</fullName>
        <ecNumber evidence="7">7.1.1.2</ecNumber>
    </recommendedName>
</protein>
<dbReference type="Pfam" id="PF00146">
    <property type="entry name" value="NADHdh"/>
    <property type="match status" value="1"/>
</dbReference>
<dbReference type="AlphaFoldDB" id="A0A1B3TRF9"/>
<evidence type="ECO:0000256" key="4">
    <source>
        <dbReference type="ARBA" id="ARBA00022989"/>
    </source>
</evidence>
<evidence type="ECO:0000256" key="2">
    <source>
        <dbReference type="ARBA" id="ARBA00010535"/>
    </source>
</evidence>
<dbReference type="HAMAP" id="MF_01350">
    <property type="entry name" value="NDH1_NuoH"/>
    <property type="match status" value="1"/>
</dbReference>
<organism evidence="9">
    <name type="scientific">Ophioglossum californicum</name>
    <dbReference type="NCBI Taxonomy" id="1267209"/>
    <lineage>
        <taxon>Eukaryota</taxon>
        <taxon>Viridiplantae</taxon>
        <taxon>Streptophyta</taxon>
        <taxon>Embryophyta</taxon>
        <taxon>Tracheophyta</taxon>
        <taxon>Polypodiopsida</taxon>
        <taxon>Ophioglossidae</taxon>
        <taxon>Ophioglossales</taxon>
        <taxon>Ophioglossaceae</taxon>
        <taxon>Ophioglossoideae</taxon>
        <taxon>Ophioglossum</taxon>
    </lineage>
</organism>
<dbReference type="RefSeq" id="YP_009277425.1">
    <property type="nucleotide sequence ID" value="NC_030900.1"/>
</dbReference>
<evidence type="ECO:0000256" key="3">
    <source>
        <dbReference type="ARBA" id="ARBA00022692"/>
    </source>
</evidence>
<sequence>MRLYILSILAKILGIIIPLLLGVAFLVSAERKVMASMQRRKGPNVVGFSGLLQPLADGLKLIIKEPILPPSANFFLFVMAPVITFMSSLVAWAVIPFDYGMVLSDLNVGILHSFAISSPGAYGIIMAGWSSNSKYAFSGALRSAAQTVSYEVSIGLIIITVLICVGSRNFSEIVIAQKQIWFGIPLFPVSIMFSISCSAETNRAPSDPPEAEAESVAGYNAEYSSMGFAPSFPGEYANMILMSSLCTLLSPGGWLPILDFPLLQAIPGSIRFSIKVPFFPFVHIWVCAAFSRYRYDQPMRLGRKVFLPLSLAWVVFVSGVPVAFDWLPQ</sequence>
<dbReference type="PANTHER" id="PTHR11432:SF3">
    <property type="entry name" value="NADH-UBIQUINONE OXIDOREDUCTASE CHAIN 1"/>
    <property type="match status" value="1"/>
</dbReference>
<keyword evidence="7" id="KW-0830">Ubiquinone</keyword>
<feature type="transmembrane region" description="Helical" evidence="8">
    <location>
        <begin position="274"/>
        <end position="293"/>
    </location>
</feature>
<feature type="transmembrane region" description="Helical" evidence="8">
    <location>
        <begin position="74"/>
        <end position="97"/>
    </location>
</feature>
<dbReference type="GO" id="GO:0009060">
    <property type="term" value="P:aerobic respiration"/>
    <property type="evidence" value="ECO:0007669"/>
    <property type="project" value="TreeGrafter"/>
</dbReference>
<dbReference type="EMBL" id="KX171637">
    <property type="protein sequence ID" value="AOH05896.1"/>
    <property type="molecule type" value="Genomic_DNA"/>
</dbReference>
<evidence type="ECO:0000256" key="1">
    <source>
        <dbReference type="ARBA" id="ARBA00004141"/>
    </source>
</evidence>
<keyword evidence="6" id="KW-0520">NAD</keyword>
<dbReference type="EC" id="7.1.1.2" evidence="7"/>
<keyword evidence="3 6" id="KW-0812">Transmembrane</keyword>
<accession>A0A1B3TRF9</accession>
<keyword evidence="4 8" id="KW-1133">Transmembrane helix</keyword>
<dbReference type="GO" id="GO:0008137">
    <property type="term" value="F:NADH dehydrogenase (ubiquinone) activity"/>
    <property type="evidence" value="ECO:0007669"/>
    <property type="project" value="UniProtKB-EC"/>
</dbReference>
<keyword evidence="5 8" id="KW-0472">Membrane</keyword>
<dbReference type="PROSITE" id="PS00667">
    <property type="entry name" value="COMPLEX1_ND1_1"/>
    <property type="match status" value="1"/>
</dbReference>
<comment type="subcellular location">
    <subcellularLocation>
        <location evidence="6">Cell membrane</location>
        <topology evidence="6">Multi-pass membrane protein</topology>
    </subcellularLocation>
    <subcellularLocation>
        <location evidence="1">Membrane</location>
        <topology evidence="1">Multi-pass membrane protein</topology>
    </subcellularLocation>
</comment>
<geneLocation type="mitochondrion" evidence="9"/>
<dbReference type="PANTHER" id="PTHR11432">
    <property type="entry name" value="NADH DEHYDROGENASE SUBUNIT 1"/>
    <property type="match status" value="1"/>
</dbReference>
<evidence type="ECO:0000256" key="7">
    <source>
        <dbReference type="RuleBase" id="RU000473"/>
    </source>
</evidence>
<dbReference type="GO" id="GO:0003954">
    <property type="term" value="F:NADH dehydrogenase activity"/>
    <property type="evidence" value="ECO:0007669"/>
    <property type="project" value="TreeGrafter"/>
</dbReference>
<reference evidence="9" key="1">
    <citation type="journal article" date="2016" name="New Phytol.">
        <title>Complete mitochondrial genomes from the ferns Ophioglossum californicum and Psilotum nudum are highly repetitive with the largest organellar introns.</title>
        <authorList>
            <person name="Guo W."/>
            <person name="Zhu A."/>
            <person name="Fan W."/>
            <person name="Mower J.P."/>
        </authorList>
    </citation>
    <scope>NUCLEOTIDE SEQUENCE</scope>
    <source>
        <strain evidence="9">V14</strain>
    </source>
</reference>
<feature type="transmembrane region" description="Helical" evidence="8">
    <location>
        <begin position="180"/>
        <end position="199"/>
    </location>
</feature>
<evidence type="ECO:0000256" key="8">
    <source>
        <dbReference type="SAM" id="Phobius"/>
    </source>
</evidence>
<dbReference type="GeneID" id="28799220"/>
<evidence type="ECO:0000313" key="9">
    <source>
        <dbReference type="EMBL" id="AOH05896.1"/>
    </source>
</evidence>